<gene>
    <name evidence="3" type="ORF">EB796_017277</name>
</gene>
<keyword evidence="1" id="KW-0472">Membrane</keyword>
<keyword evidence="4" id="KW-1185">Reference proteome</keyword>
<dbReference type="AlphaFoldDB" id="A0A7J7JFN1"/>
<feature type="chain" id="PRO_5029561371" evidence="2">
    <location>
        <begin position="23"/>
        <end position="80"/>
    </location>
</feature>
<dbReference type="Proteomes" id="UP000593567">
    <property type="component" value="Unassembled WGS sequence"/>
</dbReference>
<evidence type="ECO:0000313" key="3">
    <source>
        <dbReference type="EMBL" id="KAF6024411.1"/>
    </source>
</evidence>
<protein>
    <submittedName>
        <fullName evidence="3">Uncharacterized protein</fullName>
    </submittedName>
</protein>
<proteinExistence type="predicted"/>
<feature type="transmembrane region" description="Helical" evidence="1">
    <location>
        <begin position="56"/>
        <end position="79"/>
    </location>
</feature>
<evidence type="ECO:0000256" key="1">
    <source>
        <dbReference type="SAM" id="Phobius"/>
    </source>
</evidence>
<evidence type="ECO:0000313" key="4">
    <source>
        <dbReference type="Proteomes" id="UP000593567"/>
    </source>
</evidence>
<keyword evidence="1" id="KW-1133">Transmembrane helix</keyword>
<sequence length="80" mass="9251">MSGNLQLYLSTLACLFPWTSSAYIVPETQKSYGSRKFFRITCGFSRKVSTETYKWYLSYIELLIHTGVVASFIFSHIYCV</sequence>
<dbReference type="EMBL" id="VXIV02002584">
    <property type="protein sequence ID" value="KAF6024411.1"/>
    <property type="molecule type" value="Genomic_DNA"/>
</dbReference>
<comment type="caution">
    <text evidence="3">The sequence shown here is derived from an EMBL/GenBank/DDBJ whole genome shotgun (WGS) entry which is preliminary data.</text>
</comment>
<keyword evidence="1" id="KW-0812">Transmembrane</keyword>
<keyword evidence="2" id="KW-0732">Signal</keyword>
<name>A0A7J7JFN1_BUGNE</name>
<organism evidence="3 4">
    <name type="scientific">Bugula neritina</name>
    <name type="common">Brown bryozoan</name>
    <name type="synonym">Sertularia neritina</name>
    <dbReference type="NCBI Taxonomy" id="10212"/>
    <lineage>
        <taxon>Eukaryota</taxon>
        <taxon>Metazoa</taxon>
        <taxon>Spiralia</taxon>
        <taxon>Lophotrochozoa</taxon>
        <taxon>Bryozoa</taxon>
        <taxon>Gymnolaemata</taxon>
        <taxon>Cheilostomatida</taxon>
        <taxon>Flustrina</taxon>
        <taxon>Buguloidea</taxon>
        <taxon>Bugulidae</taxon>
        <taxon>Bugula</taxon>
    </lineage>
</organism>
<evidence type="ECO:0000256" key="2">
    <source>
        <dbReference type="SAM" id="SignalP"/>
    </source>
</evidence>
<reference evidence="3" key="1">
    <citation type="submission" date="2020-06" db="EMBL/GenBank/DDBJ databases">
        <title>Draft genome of Bugula neritina, a colonial animal packing powerful symbionts and potential medicines.</title>
        <authorList>
            <person name="Rayko M."/>
        </authorList>
    </citation>
    <scope>NUCLEOTIDE SEQUENCE [LARGE SCALE GENOMIC DNA]</scope>
    <source>
        <strain evidence="3">Kwan_BN1</strain>
    </source>
</reference>
<feature type="signal peptide" evidence="2">
    <location>
        <begin position="1"/>
        <end position="22"/>
    </location>
</feature>
<accession>A0A7J7JFN1</accession>